<evidence type="ECO:0000313" key="3">
    <source>
        <dbReference type="EMBL" id="VDK86776.1"/>
    </source>
</evidence>
<name>A0A3P6TF57_LITSI</name>
<dbReference type="GO" id="GO:0005737">
    <property type="term" value="C:cytoplasm"/>
    <property type="evidence" value="ECO:0007669"/>
    <property type="project" value="InterPro"/>
</dbReference>
<evidence type="ECO:0000259" key="2">
    <source>
        <dbReference type="Pfam" id="PF03114"/>
    </source>
</evidence>
<feature type="domain" description="BAR" evidence="2">
    <location>
        <begin position="2"/>
        <end position="211"/>
    </location>
</feature>
<dbReference type="SUPFAM" id="SSF103657">
    <property type="entry name" value="BAR/IMD domain-like"/>
    <property type="match status" value="1"/>
</dbReference>
<protein>
    <recommendedName>
        <fullName evidence="2">BAR domain-containing protein</fullName>
    </recommendedName>
</protein>
<evidence type="ECO:0000256" key="1">
    <source>
        <dbReference type="SAM" id="MobiDB-lite"/>
    </source>
</evidence>
<reference evidence="3 4" key="1">
    <citation type="submission" date="2018-08" db="EMBL/GenBank/DDBJ databases">
        <authorList>
            <person name="Laetsch R D."/>
            <person name="Stevens L."/>
            <person name="Kumar S."/>
            <person name="Blaxter L. M."/>
        </authorList>
    </citation>
    <scope>NUCLEOTIDE SEQUENCE [LARGE SCALE GENOMIC DNA]</scope>
</reference>
<gene>
    <name evidence="3" type="ORF">NLS_LOCUS7801</name>
</gene>
<dbReference type="Pfam" id="PF03114">
    <property type="entry name" value="BAR"/>
    <property type="match status" value="1"/>
</dbReference>
<evidence type="ECO:0000313" key="4">
    <source>
        <dbReference type="Proteomes" id="UP000277928"/>
    </source>
</evidence>
<feature type="region of interest" description="Disordered" evidence="1">
    <location>
        <begin position="140"/>
        <end position="160"/>
    </location>
</feature>
<sequence length="219" mass="24749">MFRRLKQNVMVKLDMAKQTEFPSDVARSITFCEQSKSDVAAIAKAVETMISNFKATGMTPADSIANTCAGLAAKTNSKKFNKVMKNVERALDEIAKTERATAQQVELKFFDSWSKMWLQESLKIYLDDINQLKKRRLDKDGLAQAASKHPEDGAMQQQSKEANLQYEKQLIKVRQNIQQFTAHYKKTAETVLELMNILGDHHGKCANVIADHLKNARNA</sequence>
<dbReference type="Proteomes" id="UP000277928">
    <property type="component" value="Unassembled WGS sequence"/>
</dbReference>
<dbReference type="OrthoDB" id="5795430at2759"/>
<accession>A0A3P6TF57</accession>
<dbReference type="InterPro" id="IPR004148">
    <property type="entry name" value="BAR_dom"/>
</dbReference>
<dbReference type="Gene3D" id="1.20.1270.60">
    <property type="entry name" value="Arfaptin homology (AH) domain/BAR domain"/>
    <property type="match status" value="1"/>
</dbReference>
<dbReference type="EMBL" id="UYRX01000867">
    <property type="protein sequence ID" value="VDK86776.1"/>
    <property type="molecule type" value="Genomic_DNA"/>
</dbReference>
<keyword evidence="4" id="KW-1185">Reference proteome</keyword>
<dbReference type="InterPro" id="IPR027267">
    <property type="entry name" value="AH/BAR_dom_sf"/>
</dbReference>
<dbReference type="AlphaFoldDB" id="A0A3P6TF57"/>
<dbReference type="OMA" id="KFNKVMK"/>
<organism evidence="3 4">
    <name type="scientific">Litomosoides sigmodontis</name>
    <name type="common">Filarial nematode worm</name>
    <dbReference type="NCBI Taxonomy" id="42156"/>
    <lineage>
        <taxon>Eukaryota</taxon>
        <taxon>Metazoa</taxon>
        <taxon>Ecdysozoa</taxon>
        <taxon>Nematoda</taxon>
        <taxon>Chromadorea</taxon>
        <taxon>Rhabditida</taxon>
        <taxon>Spirurina</taxon>
        <taxon>Spiruromorpha</taxon>
        <taxon>Filarioidea</taxon>
        <taxon>Onchocercidae</taxon>
        <taxon>Litomosoides</taxon>
    </lineage>
</organism>
<proteinExistence type="predicted"/>